<name>A0AAW9QI82_9CHRO</name>
<gene>
    <name evidence="3" type="ORF">V0288_06165</name>
</gene>
<feature type="transmembrane region" description="Helical" evidence="1">
    <location>
        <begin position="161"/>
        <end position="182"/>
    </location>
</feature>
<dbReference type="SUPFAM" id="SSF54909">
    <property type="entry name" value="Dimeric alpha+beta barrel"/>
    <property type="match status" value="1"/>
</dbReference>
<dbReference type="GO" id="GO:0004497">
    <property type="term" value="F:monooxygenase activity"/>
    <property type="evidence" value="ECO:0007669"/>
    <property type="project" value="UniProtKB-KW"/>
</dbReference>
<organism evidence="3 4">
    <name type="scientific">Pannus brasiliensis CCIBt3594</name>
    <dbReference type="NCBI Taxonomy" id="1427578"/>
    <lineage>
        <taxon>Bacteria</taxon>
        <taxon>Bacillati</taxon>
        <taxon>Cyanobacteriota</taxon>
        <taxon>Cyanophyceae</taxon>
        <taxon>Oscillatoriophycideae</taxon>
        <taxon>Chroococcales</taxon>
        <taxon>Microcystaceae</taxon>
        <taxon>Pannus</taxon>
    </lineage>
</organism>
<evidence type="ECO:0000256" key="1">
    <source>
        <dbReference type="SAM" id="Phobius"/>
    </source>
</evidence>
<dbReference type="InterPro" id="IPR007138">
    <property type="entry name" value="ABM_dom"/>
</dbReference>
<dbReference type="PANTHER" id="PTHR40057:SF1">
    <property type="entry name" value="SLR1162 PROTEIN"/>
    <property type="match status" value="1"/>
</dbReference>
<dbReference type="PANTHER" id="PTHR40057">
    <property type="entry name" value="SLR1162 PROTEIN"/>
    <property type="match status" value="1"/>
</dbReference>
<feature type="transmembrane region" description="Helical" evidence="1">
    <location>
        <begin position="136"/>
        <end position="155"/>
    </location>
</feature>
<comment type="caution">
    <text evidence="3">The sequence shown here is derived from an EMBL/GenBank/DDBJ whole genome shotgun (WGS) entry which is preliminary data.</text>
</comment>
<dbReference type="Proteomes" id="UP001328733">
    <property type="component" value="Unassembled WGS sequence"/>
</dbReference>
<protein>
    <submittedName>
        <fullName evidence="3">Antibiotic biosynthesis monooxygenase</fullName>
    </submittedName>
</protein>
<keyword evidence="3" id="KW-0560">Oxidoreductase</keyword>
<feature type="transmembrane region" description="Helical" evidence="1">
    <location>
        <begin position="203"/>
        <end position="224"/>
    </location>
</feature>
<evidence type="ECO:0000313" key="4">
    <source>
        <dbReference type="Proteomes" id="UP001328733"/>
    </source>
</evidence>
<dbReference type="Pfam" id="PF03992">
    <property type="entry name" value="ABM"/>
    <property type="match status" value="1"/>
</dbReference>
<dbReference type="RefSeq" id="WP_332864163.1">
    <property type="nucleotide sequence ID" value="NZ_JBAFSM010000009.1"/>
</dbReference>
<keyword evidence="3" id="KW-0503">Monooxygenase</keyword>
<evidence type="ECO:0000313" key="3">
    <source>
        <dbReference type="EMBL" id="MEG3436700.1"/>
    </source>
</evidence>
<keyword evidence="4" id="KW-1185">Reference proteome</keyword>
<evidence type="ECO:0000259" key="2">
    <source>
        <dbReference type="Pfam" id="PF03992"/>
    </source>
</evidence>
<dbReference type="EMBL" id="JBAFSM010000009">
    <property type="protein sequence ID" value="MEG3436700.1"/>
    <property type="molecule type" value="Genomic_DNA"/>
</dbReference>
<keyword evidence="1" id="KW-0472">Membrane</keyword>
<proteinExistence type="predicted"/>
<keyword evidence="1" id="KW-0812">Transmembrane</keyword>
<dbReference type="AlphaFoldDB" id="A0AAW9QI82"/>
<feature type="domain" description="ABM" evidence="2">
    <location>
        <begin position="22"/>
        <end position="95"/>
    </location>
</feature>
<dbReference type="InterPro" id="IPR038762">
    <property type="entry name" value="ABM_predict"/>
</dbReference>
<dbReference type="Gene3D" id="3.30.70.100">
    <property type="match status" value="1"/>
</dbReference>
<keyword evidence="1" id="KW-1133">Transmembrane helix</keyword>
<reference evidence="3 4" key="1">
    <citation type="submission" date="2024-01" db="EMBL/GenBank/DDBJ databases">
        <title>Genomic insights into the taxonomy and metabolism of the cyanobacterium Pannus brasiliensis CCIBt3594.</title>
        <authorList>
            <person name="Machado M."/>
            <person name="Botero N.B."/>
            <person name="Andreote A.P.D."/>
            <person name="Feitosa A.M.T."/>
            <person name="Popin R."/>
            <person name="Sivonen K."/>
            <person name="Fiore M.F."/>
        </authorList>
    </citation>
    <scope>NUCLEOTIDE SEQUENCE [LARGE SCALE GENOMIC DNA]</scope>
    <source>
        <strain evidence="3 4">CCIBt3594</strain>
    </source>
</reference>
<dbReference type="InterPro" id="IPR011008">
    <property type="entry name" value="Dimeric_a/b-barrel"/>
</dbReference>
<accession>A0AAW9QI82</accession>
<sequence length="247" mass="28228">MSQTDTSRENILADRSNSCASLVIEHRVARGKEGEFQQWQESLTSAVTSFPGYLRTDLSPPVTGAQDKWYAIVYFDTPENLNRWVDSSERRALVKKGEELFGSYQYRSLKTGLESWFTPESDEAEVTIPAWKQNSIVLLGLYPTVMLQTILFSALGVMSSWPLSVSMLVNNFICCSLLTWIVMPPLSRWFNFWIKDRAENSRAIDLAGLSIVSILLLALTRIFYTIADRDPLFIHRTLEIVYHRFLG</sequence>